<dbReference type="RefSeq" id="XP_060416075.1">
    <property type="nucleotide sequence ID" value="XM_060554267.1"/>
</dbReference>
<evidence type="ECO:0000259" key="6">
    <source>
        <dbReference type="PROSITE" id="PS50127"/>
    </source>
</evidence>
<proteinExistence type="predicted"/>
<dbReference type="InterPro" id="IPR012317">
    <property type="entry name" value="Poly(ADP-ribose)pol_cat_dom"/>
</dbReference>
<dbReference type="Gene3D" id="3.10.110.10">
    <property type="entry name" value="Ubiquitin Conjugating Enzyme"/>
    <property type="match status" value="1"/>
</dbReference>
<feature type="domain" description="UBC core" evidence="6">
    <location>
        <begin position="1018"/>
        <end position="1190"/>
    </location>
</feature>
<comment type="caution">
    <text evidence="7">The sequence shown here is derived from an EMBL/GenBank/DDBJ whole genome shotgun (WGS) entry which is preliminary data.</text>
</comment>
<dbReference type="GO" id="GO:0003950">
    <property type="term" value="F:NAD+ poly-ADP-ribosyltransferase activity"/>
    <property type="evidence" value="ECO:0007669"/>
    <property type="project" value="InterPro"/>
</dbReference>
<dbReference type="FunFam" id="3.10.110.10:FF:000107">
    <property type="entry name" value="Ubiquitin conjugating enzyme, putative"/>
    <property type="match status" value="1"/>
</dbReference>
<feature type="region of interest" description="Disordered" evidence="5">
    <location>
        <begin position="939"/>
        <end position="966"/>
    </location>
</feature>
<dbReference type="PROSITE" id="PS50127">
    <property type="entry name" value="UBC_2"/>
    <property type="match status" value="1"/>
</dbReference>
<dbReference type="AlphaFoldDB" id="A0AAD8Q4D4"/>
<dbReference type="InterPro" id="IPR016135">
    <property type="entry name" value="UBQ-conjugating_enzyme/RWD"/>
</dbReference>
<keyword evidence="2" id="KW-0808">Transferase</keyword>
<accession>A0AAD8Q4D4</accession>
<organism evidence="7 8">
    <name type="scientific">Colletotrichum navitas</name>
    <dbReference type="NCBI Taxonomy" id="681940"/>
    <lineage>
        <taxon>Eukaryota</taxon>
        <taxon>Fungi</taxon>
        <taxon>Dikarya</taxon>
        <taxon>Ascomycota</taxon>
        <taxon>Pezizomycotina</taxon>
        <taxon>Sordariomycetes</taxon>
        <taxon>Hypocreomycetidae</taxon>
        <taxon>Glomerellales</taxon>
        <taxon>Glomerellaceae</taxon>
        <taxon>Colletotrichum</taxon>
        <taxon>Colletotrichum graminicola species complex</taxon>
    </lineage>
</organism>
<dbReference type="CDD" id="cd23802">
    <property type="entry name" value="UBCc_UBE2Q"/>
    <property type="match status" value="1"/>
</dbReference>
<dbReference type="GeneID" id="85438507"/>
<evidence type="ECO:0000256" key="1">
    <source>
        <dbReference type="ARBA" id="ARBA00022676"/>
    </source>
</evidence>
<evidence type="ECO:0000313" key="7">
    <source>
        <dbReference type="EMBL" id="KAK1594986.1"/>
    </source>
</evidence>
<dbReference type="EMBL" id="JAHLJV010000017">
    <property type="protein sequence ID" value="KAK1594986.1"/>
    <property type="molecule type" value="Genomic_DNA"/>
</dbReference>
<dbReference type="PANTHER" id="PTHR21328">
    <property type="entry name" value="POLY ADP-RIBOSE POLYMERASE FAMILY, MEMBER PARP"/>
    <property type="match status" value="1"/>
</dbReference>
<reference evidence="7" key="1">
    <citation type="submission" date="2021-06" db="EMBL/GenBank/DDBJ databases">
        <title>Comparative genomics, transcriptomics and evolutionary studies reveal genomic signatures of adaptation to plant cell wall in hemibiotrophic fungi.</title>
        <authorList>
            <consortium name="DOE Joint Genome Institute"/>
            <person name="Baroncelli R."/>
            <person name="Diaz J.F."/>
            <person name="Benocci T."/>
            <person name="Peng M."/>
            <person name="Battaglia E."/>
            <person name="Haridas S."/>
            <person name="Andreopoulos W."/>
            <person name="Labutti K."/>
            <person name="Pangilinan J."/>
            <person name="Floch G.L."/>
            <person name="Makela M.R."/>
            <person name="Henrissat B."/>
            <person name="Grigoriev I.V."/>
            <person name="Crouch J.A."/>
            <person name="De Vries R.P."/>
            <person name="Sukno S.A."/>
            <person name="Thon M.R."/>
        </authorList>
    </citation>
    <scope>NUCLEOTIDE SEQUENCE</scope>
    <source>
        <strain evidence="7">CBS 125086</strain>
    </source>
</reference>
<evidence type="ECO:0000313" key="8">
    <source>
        <dbReference type="Proteomes" id="UP001230504"/>
    </source>
</evidence>
<dbReference type="Gene3D" id="3.90.228.10">
    <property type="match status" value="1"/>
</dbReference>
<dbReference type="Proteomes" id="UP001230504">
    <property type="component" value="Unassembled WGS sequence"/>
</dbReference>
<evidence type="ECO:0000256" key="4">
    <source>
        <dbReference type="ARBA" id="ARBA00023027"/>
    </source>
</evidence>
<dbReference type="SUPFAM" id="SSF56399">
    <property type="entry name" value="ADP-ribosylation"/>
    <property type="match status" value="1"/>
</dbReference>
<sequence length="1202" mass="132974">MTRGKFNRDLDAASQQVVQHISGLAKGEDDGQVQFVFSGDSLASPLVIRLVALNVDEYPQGSGFLAYTDAELIPRVVSELLDDLPSLSQNKSILDTLHLISRRLVKDLASENSDSSDVEMTDVDLDEDLETEVADEDDEYDYEDDLIFGLGSTSPSLPTSTNAQQERPKVTGRLIEDLRKAKEAGFKISLLANLTEQDESCIFALSLPVTHLGLNEDTLEAWEVNSSDYIVLLCKYDYRYPCVETFIDLAPGHPATMQFRFGKCARFKPTLSSALTALNPRFNNAQGSLAKKVMTTEKVQEAAFCSMPISNSIDTFMNQQLATLLKIRLSHIVSWDGATDLLRKLTRDAHLRDSRPKLYNTPSGADNAEAQVSTTARGLLNKDYVMHNPKTAGPLPQKELSAPLIAMQFALRYFVKSTQYCLVCHQKTDSGFAALKPYVCSEPLCLFQFMALGLGPSIEHDIIARPYVVDLLVSFCAAALQASRIREWPEGLAIKVPLMNHPSTQPNIARSWAATGAYQLGEPSVRRQINPAIPVTAQISAGKLNLDNTQTIVLKPGDMIILVKPAMVGVHGSKANVHHCRIKNIDTTLNGDGNSGGRVVEFDCIVSTDRQPSTTTADPFGSGSKDSSPSAGEADCKPEGQIDDQIGDAELFLYEHDIDDLEPAYQREALMLLVQTIPPIRTLRDYLRSHQGSLLSECNTISRSALALLRWIVASNRSFIVQIDQPTDLDIGGISATENRQNERLVGMTDDWMQFRFAQGSPEKEHRFKEELEKQGKHPYPTLFAWHGSQLGNWHSIIRSGLDFKDTLNGRAFGHGVYFARDFSTSQGYSRAGTSSWIGSELKLHAAVSLCEIINRPAQFTSTHPYYVVGQVDWIQCRYLLAQRIQTEPPQDQKAASTPKAVSALEPEYISQDPSRQIKGLTNGSVKIPVAALPTWRQKPAPYDGSSSHPILVADGSDRGLDDEPDDFDLMGPRESQDVEDRNMFVKGSDPDKMDFVPGSVEYGSLPQLPLPDWASDQGRKFLGKELSKLQRLQASTPLHQLGWYIDFDNITNMFQWIVELHSFEKSLPLAQDMKRHGVSSVVLEIRFGRQFPLSPPFVRVVRPRFLPFSQRGGGHVTAGGAMCMELLTNSGWSPASSMESVLLQVHMAMCNLEPFPARLMTKTTGRSCDYGVNEAIDAYKRAAAAHGWQIPPDLDMTANAQ</sequence>
<dbReference type="InterPro" id="IPR000608">
    <property type="entry name" value="UBC"/>
</dbReference>
<dbReference type="SUPFAM" id="SSF54495">
    <property type="entry name" value="UBC-like"/>
    <property type="match status" value="1"/>
</dbReference>
<gene>
    <name evidence="7" type="ORF">LY79DRAFT_511430</name>
</gene>
<keyword evidence="3" id="KW-0548">Nucleotidyltransferase</keyword>
<dbReference type="GO" id="GO:0016779">
    <property type="term" value="F:nucleotidyltransferase activity"/>
    <property type="evidence" value="ECO:0007669"/>
    <property type="project" value="UniProtKB-KW"/>
</dbReference>
<keyword evidence="8" id="KW-1185">Reference proteome</keyword>
<evidence type="ECO:0000256" key="3">
    <source>
        <dbReference type="ARBA" id="ARBA00022695"/>
    </source>
</evidence>
<evidence type="ECO:0000256" key="5">
    <source>
        <dbReference type="SAM" id="MobiDB-lite"/>
    </source>
</evidence>
<evidence type="ECO:0000256" key="2">
    <source>
        <dbReference type="ARBA" id="ARBA00022679"/>
    </source>
</evidence>
<keyword evidence="4" id="KW-0520">NAD</keyword>
<name>A0AAD8Q4D4_9PEZI</name>
<keyword evidence="1" id="KW-0328">Glycosyltransferase</keyword>
<dbReference type="Pfam" id="PF00644">
    <property type="entry name" value="PARP"/>
    <property type="match status" value="1"/>
</dbReference>
<dbReference type="InterPro" id="IPR051838">
    <property type="entry name" value="ARTD_PARP"/>
</dbReference>
<feature type="region of interest" description="Disordered" evidence="5">
    <location>
        <begin position="610"/>
        <end position="640"/>
    </location>
</feature>
<protein>
    <submittedName>
        <fullName evidence="7">Polymerase</fullName>
    </submittedName>
</protein>